<dbReference type="PANTHER" id="PTHR23264">
    <property type="entry name" value="NUCLEOTIDE-BINDING PROTEIN NBP35 YEAST -RELATED"/>
    <property type="match status" value="1"/>
</dbReference>
<dbReference type="VEuPathDB" id="GiardiaDB:QR46_2027"/>
<comment type="function">
    <text evidence="8">Component of the cytosolic iron-sulfur (Fe/S) protein assembly (CIA) machinery. Required for maturation of extramitochondrial Fe-S proteins. The NUBP1-NUBP2 heterotetramer forms a Fe-S scaffold complex, mediating the de novo assembly of an Fe-S cluster and its transfer to target apoproteins.</text>
</comment>
<reference evidence="9 10" key="2">
    <citation type="journal article" date="2013" name="Genome Biol. Evol.">
        <title>Genome sequencing of Giardia lamblia genotypes A2 and B isolates (DH and GS) and comparative analysis with the genomes of genotypes A1 and E (WB and Pig).</title>
        <authorList>
            <person name="Adam R.D."/>
            <person name="Dahlstrom E.W."/>
            <person name="Martens C.A."/>
            <person name="Bruno D.P."/>
            <person name="Barbian K.D."/>
            <person name="Ricklefs S.M."/>
            <person name="Hernandez M.M."/>
            <person name="Narla N.P."/>
            <person name="Patel R.B."/>
            <person name="Porcella S.F."/>
            <person name="Nash T.E."/>
        </authorList>
    </citation>
    <scope>NUCLEOTIDE SEQUENCE [LARGE SCALE GENOMIC DNA]</scope>
    <source>
        <strain evidence="9 10">DH</strain>
    </source>
</reference>
<dbReference type="HAMAP" id="MF_03038">
    <property type="entry name" value="NUBP1"/>
    <property type="match status" value="1"/>
</dbReference>
<dbReference type="GO" id="GO:0051539">
    <property type="term" value="F:4 iron, 4 sulfur cluster binding"/>
    <property type="evidence" value="ECO:0007669"/>
    <property type="project" value="UniProtKB-UniRule"/>
</dbReference>
<keyword evidence="3 8" id="KW-0479">Metal-binding</keyword>
<comment type="similarity">
    <text evidence="8">Belongs to the Mrp/NBP35 ATP-binding proteins family. NUBP1/NBP35 subfamily.</text>
</comment>
<dbReference type="Gene3D" id="3.40.50.300">
    <property type="entry name" value="P-loop containing nucleotide triphosphate hydrolases"/>
    <property type="match status" value="1"/>
</dbReference>
<dbReference type="SUPFAM" id="SSF52540">
    <property type="entry name" value="P-loop containing nucleoside triphosphate hydrolases"/>
    <property type="match status" value="1"/>
</dbReference>
<dbReference type="GO" id="GO:0140663">
    <property type="term" value="F:ATP-dependent FeS chaperone activity"/>
    <property type="evidence" value="ECO:0007669"/>
    <property type="project" value="InterPro"/>
</dbReference>
<evidence type="ECO:0000256" key="6">
    <source>
        <dbReference type="ARBA" id="ARBA00023004"/>
    </source>
</evidence>
<feature type="binding site" evidence="8">
    <location>
        <position position="265"/>
    </location>
    <ligand>
        <name>[4Fe-4S] cluster</name>
        <dbReference type="ChEBI" id="CHEBI:49883"/>
        <label>2</label>
        <note>ligand shared with heterodimeric partner</note>
    </ligand>
</feature>
<dbReference type="InterPro" id="IPR027417">
    <property type="entry name" value="P-loop_NTPase"/>
</dbReference>
<comment type="subunit">
    <text evidence="8">Heterotetramer of 2 NUBP1 and 2 NUBP2 chains.</text>
</comment>
<evidence type="ECO:0000313" key="9">
    <source>
        <dbReference type="EMBL" id="ESU39367.1"/>
    </source>
</evidence>
<accession>V6TM05</accession>
<name>V6TM05_GIAIN</name>
<dbReference type="VEuPathDB" id="GiardiaDB:GL50581_2006"/>
<dbReference type="HAMAP" id="MF_02040">
    <property type="entry name" value="Mrp_NBP35"/>
    <property type="match status" value="1"/>
</dbReference>
<feature type="binding site" evidence="8">
    <location>
        <begin position="70"/>
        <end position="77"/>
    </location>
    <ligand>
        <name>ATP</name>
        <dbReference type="ChEBI" id="CHEBI:30616"/>
    </ligand>
</feature>
<comment type="subcellular location">
    <subcellularLocation>
        <location evidence="8">Cytoplasm</location>
    </subcellularLocation>
</comment>
<dbReference type="PANTHER" id="PTHR23264:SF19">
    <property type="entry name" value="CYTOSOLIC FE-S CLUSTER ASSEMBLY FACTOR NUBP2"/>
    <property type="match status" value="1"/>
</dbReference>
<gene>
    <name evidence="9" type="ORF">DHA2_10969</name>
</gene>
<evidence type="ECO:0000256" key="1">
    <source>
        <dbReference type="ARBA" id="ARBA00022485"/>
    </source>
</evidence>
<keyword evidence="1 8" id="KW-0004">4Fe-4S</keyword>
<evidence type="ECO:0000256" key="5">
    <source>
        <dbReference type="ARBA" id="ARBA00022840"/>
    </source>
</evidence>
<dbReference type="InterPro" id="IPR033756">
    <property type="entry name" value="YlxH/NBP35"/>
</dbReference>
<keyword evidence="6 8" id="KW-0408">Iron</keyword>
<dbReference type="EMBL" id="AHGT01000003">
    <property type="protein sequence ID" value="ESU39367.1"/>
    <property type="molecule type" value="Genomic_DNA"/>
</dbReference>
<keyword evidence="5 8" id="KW-0067">ATP-binding</keyword>
<dbReference type="FunFam" id="3.40.50.300:FF:001980">
    <property type="entry name" value="Cytosolic Fe-S cluster assembly factor NUBP1 homolog"/>
    <property type="match status" value="1"/>
</dbReference>
<keyword evidence="7 8" id="KW-0411">Iron-sulfur</keyword>
<dbReference type="Pfam" id="PF10609">
    <property type="entry name" value="ParA"/>
    <property type="match status" value="1"/>
</dbReference>
<dbReference type="GO" id="GO:0005524">
    <property type="term" value="F:ATP binding"/>
    <property type="evidence" value="ECO:0007669"/>
    <property type="project" value="UniProtKB-KW"/>
</dbReference>
<evidence type="ECO:0000256" key="4">
    <source>
        <dbReference type="ARBA" id="ARBA00022741"/>
    </source>
</evidence>
<reference evidence="10" key="1">
    <citation type="submission" date="2012-02" db="EMBL/GenBank/DDBJ databases">
        <title>Genome sequencing of Giardia lamblia Genotypes A2 and B isolates (DH and GS) and comparative analysis with the genomes of Genotypes A1 and E (WB and Pig).</title>
        <authorList>
            <person name="Adam R."/>
            <person name="Dahlstrom E."/>
            <person name="Martens C."/>
            <person name="Bruno D."/>
            <person name="Barbian K."/>
            <person name="Porcella S.F."/>
            <person name="Nash T."/>
        </authorList>
    </citation>
    <scope>NUCLEOTIDE SEQUENCE</scope>
    <source>
        <strain evidence="10">DH</strain>
    </source>
</reference>
<dbReference type="VEuPathDB" id="GiardiaDB:GL50803_0010969"/>
<dbReference type="GO" id="GO:0005829">
    <property type="term" value="C:cytosol"/>
    <property type="evidence" value="ECO:0007669"/>
    <property type="project" value="TreeGrafter"/>
</dbReference>
<feature type="binding site" evidence="8">
    <location>
        <position position="36"/>
    </location>
    <ligand>
        <name>[4Fe-4S] cluster</name>
        <dbReference type="ChEBI" id="CHEBI:49883"/>
        <label>1</label>
    </ligand>
</feature>
<protein>
    <recommendedName>
        <fullName evidence="8">Cytosolic Fe-S cluster assembly factor NUBP1 homolog</fullName>
    </recommendedName>
</protein>
<dbReference type="VEuPathDB" id="GiardiaDB:DHA2_10969"/>
<comment type="cofactor">
    <cofactor evidence="8">
        <name>[4Fe-4S] cluster</name>
        <dbReference type="ChEBI" id="CHEBI:49883"/>
    </cofactor>
    <text evidence="8">Binds 4 [4Fe-4S] clusters per heterotetramer. Contains two stable clusters in the N-termini of NUBP1 and two labile, bridging clusters between subunits of the NUBP1-NUBP2 heterotetramer.</text>
</comment>
<dbReference type="GO" id="GO:0046872">
    <property type="term" value="F:metal ion binding"/>
    <property type="evidence" value="ECO:0007669"/>
    <property type="project" value="UniProtKB-KW"/>
</dbReference>
<keyword evidence="2 8" id="KW-0963">Cytoplasm</keyword>
<sequence length="339" mass="36762">MTADHKCNCRSRATFLKMADQPVSASNCQPDKCAGCPSKGSCGSSTESPDNRAIAEKLKNIGTIILVLSGKGGVGKSTVSTQLGFYLAENMEKNVGLMDVDICGPSIPTMTSSQGSEVHQSALGWEPISVLPNMAIISIGFMLEKLDDPVILRGPKKHGIISNFLKDVHWHFDSEKIEDNYLIIDTPPGTSDEHLSVINMLSAAMRVLNKEKETDPSVHTPTFFAVVVSTPQEVALADVRKEINFCKQIKVDVKGVIENMSGFVCPCCNKETQIFNPSSGGVKQLCADYKVKFLGRVPLDPQLTKASESGQAWKKAVEEGTVSKGMEMFYEVVKGILSE</sequence>
<feature type="binding site" evidence="8">
    <location>
        <position position="42"/>
    </location>
    <ligand>
        <name>[4Fe-4S] cluster</name>
        <dbReference type="ChEBI" id="CHEBI:49883"/>
        <label>1</label>
    </ligand>
</feature>
<dbReference type="AlphaFoldDB" id="V6TM05"/>
<organism evidence="9 10">
    <name type="scientific">Giardia intestinalis</name>
    <name type="common">Giardia lamblia</name>
    <dbReference type="NCBI Taxonomy" id="5741"/>
    <lineage>
        <taxon>Eukaryota</taxon>
        <taxon>Metamonada</taxon>
        <taxon>Diplomonadida</taxon>
        <taxon>Hexamitidae</taxon>
        <taxon>Giardiinae</taxon>
        <taxon>Giardia</taxon>
    </lineage>
</organism>
<evidence type="ECO:0000313" key="10">
    <source>
        <dbReference type="Proteomes" id="UP000018320"/>
    </source>
</evidence>
<feature type="binding site" evidence="8">
    <location>
        <position position="33"/>
    </location>
    <ligand>
        <name>[4Fe-4S] cluster</name>
        <dbReference type="ChEBI" id="CHEBI:49883"/>
        <label>1</label>
    </ligand>
</feature>
<proteinExistence type="inferred from homology"/>
<evidence type="ECO:0000256" key="3">
    <source>
        <dbReference type="ARBA" id="ARBA00022723"/>
    </source>
</evidence>
<evidence type="ECO:0000256" key="2">
    <source>
        <dbReference type="ARBA" id="ARBA00022490"/>
    </source>
</evidence>
<evidence type="ECO:0000256" key="7">
    <source>
        <dbReference type="ARBA" id="ARBA00023014"/>
    </source>
</evidence>
<comment type="caution">
    <text evidence="9">The sequence shown here is derived from an EMBL/GenBank/DDBJ whole genome shotgun (WGS) entry which is preliminary data.</text>
</comment>
<dbReference type="GO" id="GO:0016226">
    <property type="term" value="P:iron-sulfur cluster assembly"/>
    <property type="evidence" value="ECO:0007669"/>
    <property type="project" value="UniProtKB-UniRule"/>
</dbReference>
<dbReference type="CDD" id="cd02037">
    <property type="entry name" value="Mrp_NBP35"/>
    <property type="match status" value="1"/>
</dbReference>
<dbReference type="InterPro" id="IPR028601">
    <property type="entry name" value="NUBP1/Nbp35"/>
</dbReference>
<feature type="binding site" evidence="8">
    <location>
        <position position="28"/>
    </location>
    <ligand>
        <name>[4Fe-4S] cluster</name>
        <dbReference type="ChEBI" id="CHEBI:49883"/>
        <label>1</label>
    </ligand>
</feature>
<dbReference type="Proteomes" id="UP000018320">
    <property type="component" value="Unassembled WGS sequence"/>
</dbReference>
<dbReference type="SMR" id="V6TM05"/>
<dbReference type="InterPro" id="IPR019591">
    <property type="entry name" value="Mrp/NBP35_ATP-bd"/>
</dbReference>
<feature type="binding site" evidence="8">
    <location>
        <position position="268"/>
    </location>
    <ligand>
        <name>[4Fe-4S] cluster</name>
        <dbReference type="ChEBI" id="CHEBI:49883"/>
        <label>2</label>
        <note>ligand shared with heterodimeric partner</note>
    </ligand>
</feature>
<evidence type="ECO:0000256" key="8">
    <source>
        <dbReference type="HAMAP-Rule" id="MF_03038"/>
    </source>
</evidence>
<keyword evidence="4 8" id="KW-0547">Nucleotide-binding</keyword>